<evidence type="ECO:0000313" key="4">
    <source>
        <dbReference type="EMBL" id="CCM63932.1"/>
    </source>
</evidence>
<feature type="region of interest" description="Disordered" evidence="1">
    <location>
        <begin position="1"/>
        <end position="20"/>
    </location>
</feature>
<proteinExistence type="predicted"/>
<dbReference type="Gene3D" id="2.60.40.380">
    <property type="entry name" value="Purple acid phosphatase-like, N-terminal"/>
    <property type="match status" value="1"/>
</dbReference>
<dbReference type="AlphaFoldDB" id="R4Z5R6"/>
<feature type="domain" description="PhoD-like phosphatase metallophosphatase" evidence="2">
    <location>
        <begin position="185"/>
        <end position="516"/>
    </location>
</feature>
<organism evidence="4 5">
    <name type="scientific">Candidatus Neomicrothrix parvicella RN1</name>
    <dbReference type="NCBI Taxonomy" id="1229780"/>
    <lineage>
        <taxon>Bacteria</taxon>
        <taxon>Bacillati</taxon>
        <taxon>Actinomycetota</taxon>
        <taxon>Acidimicrobiia</taxon>
        <taxon>Acidimicrobiales</taxon>
        <taxon>Microthrixaceae</taxon>
        <taxon>Candidatus Neomicrothrix</taxon>
    </lineage>
</organism>
<evidence type="ECO:0000259" key="3">
    <source>
        <dbReference type="Pfam" id="PF16655"/>
    </source>
</evidence>
<dbReference type="SUPFAM" id="SSF56300">
    <property type="entry name" value="Metallo-dependent phosphatases"/>
    <property type="match status" value="1"/>
</dbReference>
<dbReference type="EC" id="3.1.3.1" evidence="4"/>
<dbReference type="HOGENOM" id="CLU_015982_2_1_11"/>
<dbReference type="InterPro" id="IPR029052">
    <property type="entry name" value="Metallo-depent_PP-like"/>
</dbReference>
<dbReference type="STRING" id="1229780.BN381_310028"/>
<protein>
    <submittedName>
        <fullName evidence="4">Putative Alkaline phosphatase D</fullName>
        <ecNumber evidence="4">3.1.3.1</ecNumber>
    </submittedName>
</protein>
<gene>
    <name evidence="4" type="ORF">BN381_310028</name>
</gene>
<feature type="region of interest" description="Disordered" evidence="1">
    <location>
        <begin position="43"/>
        <end position="64"/>
    </location>
</feature>
<dbReference type="RefSeq" id="WP_012227297.1">
    <property type="nucleotide sequence ID" value="NZ_HG422565.1"/>
</dbReference>
<dbReference type="OrthoDB" id="3497025at2"/>
<evidence type="ECO:0000259" key="2">
    <source>
        <dbReference type="Pfam" id="PF09423"/>
    </source>
</evidence>
<dbReference type="Pfam" id="PF16655">
    <property type="entry name" value="PhoD_N"/>
    <property type="match status" value="1"/>
</dbReference>
<feature type="domain" description="Phospholipase D N-terminal" evidence="3">
    <location>
        <begin position="74"/>
        <end position="170"/>
    </location>
</feature>
<feature type="compositionally biased region" description="Polar residues" evidence="1">
    <location>
        <begin position="45"/>
        <end position="61"/>
    </location>
</feature>
<dbReference type="PANTHER" id="PTHR43606">
    <property type="entry name" value="PHOSPHATASE, PUTATIVE (AFU_ORTHOLOGUE AFUA_6G08710)-RELATED"/>
    <property type="match status" value="1"/>
</dbReference>
<dbReference type="InterPro" id="IPR032093">
    <property type="entry name" value="PhoD_N"/>
</dbReference>
<comment type="caution">
    <text evidence="4">The sequence shown here is derived from an EMBL/GenBank/DDBJ whole genome shotgun (WGS) entry which is preliminary data.</text>
</comment>
<dbReference type="Gene3D" id="3.60.21.70">
    <property type="entry name" value="PhoD-like phosphatase"/>
    <property type="match status" value="1"/>
</dbReference>
<sequence length="551" mass="59205">MDSGDNTIGATPMPSGRTQATTRRTFLGGTALVGVGALSACGSDDSPTGTAIPPTETSTSLPPVPKLNGDPFALGVASGDPNDTSVILWTRVITNPSKADGGIGSVPVPVSWEVATDAKFDSVVASGAEVATADFAHSVHATVDGLKPDGTYWYRFSIGAAVSPVGRTRTMPTDDSQPSSGQFRFAMATCQDFQGGRYGAWGDAAKLDDLDAIVFLGDYIYELPNILTGPNGDTSRHYTSEVPTDLPGFRARYAQVKGDKQLQAAHETAPFFATWDDHEVQNNYTKDVDPELRQAGYQAWWEHMPVRLPPPQNGELVVYRTLDVGGLIQLFILDTRQYTDPGACPGDNPVGTVPDCEARSDKDRTLLGDTQKAWLLEGLEQSTTTWTALANPVLFAGLVTGTVEDPATKAQVPTFFQDTWDGFPAERATIRSALAKVDNPVVLTGDYHAGFVFDVNDTDAIPPAEGPAVCPEFLVTAISSFLFSEDYTKFNPQVRYFEAKHGYAVCTVTQEDFSCEFRYVDDVWDADSPITVGPTWAVAKGEHTATEVTQG</sequence>
<dbReference type="InterPro" id="IPR018946">
    <property type="entry name" value="PhoD-like_MPP"/>
</dbReference>
<keyword evidence="4" id="KW-0378">Hydrolase</keyword>
<dbReference type="InterPro" id="IPR052900">
    <property type="entry name" value="Phospholipid_Metab_Enz"/>
</dbReference>
<dbReference type="eggNOG" id="COG3540">
    <property type="taxonomic scope" value="Bacteria"/>
</dbReference>
<dbReference type="Pfam" id="PF09423">
    <property type="entry name" value="PhoD"/>
    <property type="match status" value="1"/>
</dbReference>
<dbReference type="Proteomes" id="UP000018291">
    <property type="component" value="Unassembled WGS sequence"/>
</dbReference>
<dbReference type="CDD" id="cd07389">
    <property type="entry name" value="MPP_PhoD"/>
    <property type="match status" value="1"/>
</dbReference>
<dbReference type="GO" id="GO:0004035">
    <property type="term" value="F:alkaline phosphatase activity"/>
    <property type="evidence" value="ECO:0007669"/>
    <property type="project" value="UniProtKB-EC"/>
</dbReference>
<name>R4Z5R6_9ACTN</name>
<reference evidence="4 5" key="1">
    <citation type="journal article" date="2013" name="ISME J.">
        <title>Metabolic model for the filamentous 'Candidatus Microthrix parvicella' based on genomic and metagenomic analyses.</title>
        <authorList>
            <person name="Jon McIlroy S."/>
            <person name="Kristiansen R."/>
            <person name="Albertsen M."/>
            <person name="Michael Karst S."/>
            <person name="Rossetti S."/>
            <person name="Lund Nielsen J."/>
            <person name="Tandoi V."/>
            <person name="James Seviour R."/>
            <person name="Nielsen P.H."/>
        </authorList>
    </citation>
    <scope>NUCLEOTIDE SEQUENCE [LARGE SCALE GENOMIC DNA]</scope>
    <source>
        <strain evidence="4 5">RN1</strain>
    </source>
</reference>
<dbReference type="InterPro" id="IPR006311">
    <property type="entry name" value="TAT_signal"/>
</dbReference>
<dbReference type="EMBL" id="CANL01000025">
    <property type="protein sequence ID" value="CCM63932.1"/>
    <property type="molecule type" value="Genomic_DNA"/>
</dbReference>
<evidence type="ECO:0000256" key="1">
    <source>
        <dbReference type="SAM" id="MobiDB-lite"/>
    </source>
</evidence>
<evidence type="ECO:0000313" key="5">
    <source>
        <dbReference type="Proteomes" id="UP000018291"/>
    </source>
</evidence>
<dbReference type="InterPro" id="IPR038607">
    <property type="entry name" value="PhoD-like_sf"/>
</dbReference>
<dbReference type="PROSITE" id="PS51318">
    <property type="entry name" value="TAT"/>
    <property type="match status" value="1"/>
</dbReference>
<dbReference type="PANTHER" id="PTHR43606:SF2">
    <property type="entry name" value="ALKALINE PHOSPHATASE FAMILY PROTEIN (AFU_ORTHOLOGUE AFUA_5G03860)"/>
    <property type="match status" value="1"/>
</dbReference>
<keyword evidence="5" id="KW-1185">Reference proteome</keyword>
<accession>R4Z5R6</accession>